<evidence type="ECO:0000313" key="2">
    <source>
        <dbReference type="EMBL" id="PSR74528.1"/>
    </source>
</evidence>
<dbReference type="Proteomes" id="UP000186601">
    <property type="component" value="Unassembled WGS sequence"/>
</dbReference>
<feature type="compositionally biased region" description="Polar residues" evidence="1">
    <location>
        <begin position="460"/>
        <end position="470"/>
    </location>
</feature>
<feature type="compositionally biased region" description="Low complexity" evidence="1">
    <location>
        <begin position="849"/>
        <end position="870"/>
    </location>
</feature>
<dbReference type="GO" id="GO:0070941">
    <property type="term" value="P:eisosome assembly"/>
    <property type="evidence" value="ECO:0007669"/>
    <property type="project" value="TreeGrafter"/>
</dbReference>
<dbReference type="PANTHER" id="PTHR31962">
    <property type="entry name" value="SPHINGOLIPID LONG CHAIN BASE-RESPONSIVE PROTEIN PIL1"/>
    <property type="match status" value="1"/>
</dbReference>
<feature type="region of interest" description="Disordered" evidence="1">
    <location>
        <begin position="568"/>
        <end position="633"/>
    </location>
</feature>
<feature type="compositionally biased region" description="Basic and acidic residues" evidence="1">
    <location>
        <begin position="492"/>
        <end position="508"/>
    </location>
</feature>
<dbReference type="PANTHER" id="PTHR31962:SF1">
    <property type="entry name" value="SPHINGOLIPID LONG CHAIN BASE-RESPONSIVE PROTEIN PIL1"/>
    <property type="match status" value="1"/>
</dbReference>
<keyword evidence="3" id="KW-1185">Reference proteome</keyword>
<dbReference type="InterPro" id="IPR027267">
    <property type="entry name" value="AH/BAR_dom_sf"/>
</dbReference>
<dbReference type="GO" id="GO:0005886">
    <property type="term" value="C:plasma membrane"/>
    <property type="evidence" value="ECO:0007669"/>
    <property type="project" value="TreeGrafter"/>
</dbReference>
<evidence type="ECO:0000256" key="1">
    <source>
        <dbReference type="SAM" id="MobiDB-lite"/>
    </source>
</evidence>
<feature type="compositionally biased region" description="Low complexity" evidence="1">
    <location>
        <begin position="589"/>
        <end position="603"/>
    </location>
</feature>
<dbReference type="GO" id="GO:0006897">
    <property type="term" value="P:endocytosis"/>
    <property type="evidence" value="ECO:0007669"/>
    <property type="project" value="TreeGrafter"/>
</dbReference>
<dbReference type="OrthoDB" id="3358861at2759"/>
<feature type="compositionally biased region" description="Polar residues" evidence="1">
    <location>
        <begin position="399"/>
        <end position="417"/>
    </location>
</feature>
<dbReference type="EMBL" id="MLYV02000976">
    <property type="protein sequence ID" value="PSR74528.1"/>
    <property type="molecule type" value="Genomic_DNA"/>
</dbReference>
<feature type="region of interest" description="Disordered" evidence="1">
    <location>
        <begin position="344"/>
        <end position="553"/>
    </location>
</feature>
<proteinExistence type="predicted"/>
<reference evidence="2 3" key="1">
    <citation type="submission" date="2018-02" db="EMBL/GenBank/DDBJ databases">
        <title>Genome sequence of the basidiomycete white-rot fungus Phlebia centrifuga.</title>
        <authorList>
            <person name="Granchi Z."/>
            <person name="Peng M."/>
            <person name="de Vries R.P."/>
            <person name="Hilden K."/>
            <person name="Makela M.R."/>
            <person name="Grigoriev I."/>
            <person name="Riley R."/>
        </authorList>
    </citation>
    <scope>NUCLEOTIDE SEQUENCE [LARGE SCALE GENOMIC DNA]</scope>
    <source>
        <strain evidence="2 3">FBCC195</strain>
    </source>
</reference>
<feature type="region of interest" description="Disordered" evidence="1">
    <location>
        <begin position="242"/>
        <end position="326"/>
    </location>
</feature>
<dbReference type="GO" id="GO:0036286">
    <property type="term" value="C:eisosome filament"/>
    <property type="evidence" value="ECO:0007669"/>
    <property type="project" value="TreeGrafter"/>
</dbReference>
<feature type="compositionally biased region" description="Polar residues" evidence="1">
    <location>
        <begin position="710"/>
        <end position="723"/>
    </location>
</feature>
<comment type="caution">
    <text evidence="2">The sequence shown here is derived from an EMBL/GenBank/DDBJ whole genome shotgun (WGS) entry which is preliminary data.</text>
</comment>
<gene>
    <name evidence="2" type="ORF">PHLCEN_2v9705</name>
</gene>
<feature type="compositionally biased region" description="Basic and acidic residues" evidence="1">
    <location>
        <begin position="933"/>
        <end position="948"/>
    </location>
</feature>
<dbReference type="GO" id="GO:0008289">
    <property type="term" value="F:lipid binding"/>
    <property type="evidence" value="ECO:0007669"/>
    <property type="project" value="TreeGrafter"/>
</dbReference>
<evidence type="ECO:0000313" key="3">
    <source>
        <dbReference type="Proteomes" id="UP000186601"/>
    </source>
</evidence>
<dbReference type="STRING" id="98765.A0A2R6NPS7"/>
<feature type="compositionally biased region" description="Polar residues" evidence="1">
    <location>
        <begin position="920"/>
        <end position="929"/>
    </location>
</feature>
<feature type="region of interest" description="Disordered" evidence="1">
    <location>
        <begin position="679"/>
        <end position="973"/>
    </location>
</feature>
<feature type="compositionally biased region" description="Polar residues" evidence="1">
    <location>
        <begin position="537"/>
        <end position="551"/>
    </location>
</feature>
<organism evidence="2 3">
    <name type="scientific">Hermanssonia centrifuga</name>
    <dbReference type="NCBI Taxonomy" id="98765"/>
    <lineage>
        <taxon>Eukaryota</taxon>
        <taxon>Fungi</taxon>
        <taxon>Dikarya</taxon>
        <taxon>Basidiomycota</taxon>
        <taxon>Agaricomycotina</taxon>
        <taxon>Agaricomycetes</taxon>
        <taxon>Polyporales</taxon>
        <taxon>Meruliaceae</taxon>
        <taxon>Hermanssonia</taxon>
    </lineage>
</organism>
<feature type="compositionally biased region" description="Low complexity" evidence="1">
    <location>
        <begin position="749"/>
        <end position="760"/>
    </location>
</feature>
<name>A0A2R6NPS7_9APHY</name>
<feature type="compositionally biased region" description="Low complexity" evidence="1">
    <location>
        <begin position="908"/>
        <end position="919"/>
    </location>
</feature>
<accession>A0A2R6NPS7</accession>
<protein>
    <submittedName>
        <fullName evidence="2">Uncharacterized protein</fullName>
    </submittedName>
</protein>
<feature type="compositionally biased region" description="Basic and acidic residues" evidence="1">
    <location>
        <begin position="366"/>
        <end position="385"/>
    </location>
</feature>
<dbReference type="AlphaFoldDB" id="A0A2R6NPS7"/>
<dbReference type="Gene3D" id="1.20.1270.60">
    <property type="entry name" value="Arfaptin homology (AH) domain/BAR domain"/>
    <property type="match status" value="1"/>
</dbReference>
<dbReference type="InterPro" id="IPR028245">
    <property type="entry name" value="PIL1/LSP1"/>
</dbReference>
<feature type="compositionally biased region" description="Pro residues" evidence="1">
    <location>
        <begin position="831"/>
        <end position="841"/>
    </location>
</feature>
<sequence>MVHRPSDSRLLVNLLSHEKDYSKQLSILLESSQASLASFSAYASASAPPASQIIIRVAGALAGADEGLRKYSVSLGQWQEQLKSLRDLEEEVGNIMRDREILVTRLIKVSKNQKTTRDTLLAAGSSSSSSLSFSKPEVQIGSKLAAAQSQLQACEGHLAAKERELDVMRTAAVRRGLQLRCTALVECGWTWGEMGKEGLRALETLDGPSQSASQNTHVYDGPPAPPKPRPFTLHIPPAHSISDNTFPNGTVHYEQESESGAGSSAEEENVQYEVRENERFVAKGKGMVRNRPPPASTVDANKRLHFPSSSSASQIPDRKGQKNRQRTGSLSVFGSIAAFFHHKGGSQVDGEDSSPTKSASRTRWHTRTDKNLARGKGDSSDDEARPSTYPRSMPASPFKTMTDSPSLTDASVGPNSQRLKKRPAKRGTIPAIASPLASTSTTVLGEASQARLEDRGWASDPQTPNVNAASTTREKKRRKVTKQPSAASQSTMRERKGKEILELSENEKTPAPANNNQGKKPNGTALPATLPTEVALSRNSSLSKRSITSAASAPGGLSAHLPLTIHPATSVKHTSSGSGSHRRAMSLDSNPTSNTSSNTTPKSKSSKGHKKVLSNAGHPPIRRGGVDTTWTDGEPSLMSIVEGVAGQNRASRALQDPNSMLFLPKAPPPVSQSINFDELAKPADDPTTPTIQKRKPKQDKGGDGSPAIMRNSSERSVPITPSVSAPVAPTVHVPSPELKPLRSALRNTSRSPSPDLSLSAPLPPSLSKRHFLSDGPAPAPQVELTQEGQSEDHDDESSVSSYETTREALDDDEVDETNHIDRVLSSSPPSETSPPPPPPKTDVPTAAMGGSESSQTSGSTATTSTAIGTQPTRRKSVRMSLPPTFSTTPPALDDDSEGDRGRKHEPWSSSRQRSSGFGSHTESQSQAVGWSSRIKDPAQKDRDTWKDSSEEEDEEYGKAKRLLSRFSTGKKNH</sequence>
<feature type="compositionally biased region" description="Basic residues" evidence="1">
    <location>
        <begin position="959"/>
        <end position="973"/>
    </location>
</feature>